<name>A0A7G9R0B3_9MICO</name>
<gene>
    <name evidence="1" type="ORF">H9L10_12430</name>
</gene>
<dbReference type="Gene3D" id="3.30.530.20">
    <property type="match status" value="1"/>
</dbReference>
<keyword evidence="2" id="KW-1185">Reference proteome</keyword>
<organism evidence="1 2">
    <name type="scientific">Phycicoccus endophyticus</name>
    <dbReference type="NCBI Taxonomy" id="1690220"/>
    <lineage>
        <taxon>Bacteria</taxon>
        <taxon>Bacillati</taxon>
        <taxon>Actinomycetota</taxon>
        <taxon>Actinomycetes</taxon>
        <taxon>Micrococcales</taxon>
        <taxon>Intrasporangiaceae</taxon>
        <taxon>Phycicoccus</taxon>
    </lineage>
</organism>
<protein>
    <submittedName>
        <fullName evidence="1">ATPase</fullName>
    </submittedName>
</protein>
<evidence type="ECO:0000313" key="1">
    <source>
        <dbReference type="EMBL" id="QNN49038.1"/>
    </source>
</evidence>
<sequence>MAHVIEKSIDIDTSAEDLWPLVSEPGWWINDGEYVDHVLDRRDDGIVVVTDPVHGAFPLVVVEEEAPRYVAFRWLARTDSPSIDGPGTLTEFRVEDREGGVTLRVRESGFESLDESGADLLKTVADNTEGWETELAVAKRHAESRRAA</sequence>
<dbReference type="KEGG" id="pei:H9L10_12430"/>
<proteinExistence type="predicted"/>
<dbReference type="RefSeq" id="WP_166103007.1">
    <property type="nucleotide sequence ID" value="NZ_BMMY01000006.1"/>
</dbReference>
<dbReference type="AlphaFoldDB" id="A0A7G9R0B3"/>
<dbReference type="EMBL" id="CP060712">
    <property type="protein sequence ID" value="QNN49038.1"/>
    <property type="molecule type" value="Genomic_DNA"/>
</dbReference>
<dbReference type="InterPro" id="IPR023393">
    <property type="entry name" value="START-like_dom_sf"/>
</dbReference>
<dbReference type="SUPFAM" id="SSF55961">
    <property type="entry name" value="Bet v1-like"/>
    <property type="match status" value="1"/>
</dbReference>
<evidence type="ECO:0000313" key="2">
    <source>
        <dbReference type="Proteomes" id="UP000515976"/>
    </source>
</evidence>
<accession>A0A7G9R0B3</accession>
<dbReference type="Proteomes" id="UP000515976">
    <property type="component" value="Chromosome"/>
</dbReference>
<reference evidence="1 2" key="1">
    <citation type="submission" date="2020-08" db="EMBL/GenBank/DDBJ databases">
        <title>Genome sequence of Phycicoccus endophyticus JCM 31784T.</title>
        <authorList>
            <person name="Hyun D.-W."/>
            <person name="Bae J.-W."/>
        </authorList>
    </citation>
    <scope>NUCLEOTIDE SEQUENCE [LARGE SCALE GENOMIC DNA]</scope>
    <source>
        <strain evidence="1 2">JCM 31784</strain>
    </source>
</reference>